<dbReference type="AlphaFoldDB" id="A0A3P1VEM1"/>
<evidence type="ECO:0000256" key="1">
    <source>
        <dbReference type="SAM" id="MobiDB-lite"/>
    </source>
</evidence>
<dbReference type="OrthoDB" id="3260065at2"/>
<dbReference type="InterPro" id="IPR009937">
    <property type="entry name" value="Phage_holin_3_6"/>
</dbReference>
<feature type="compositionally biased region" description="Pro residues" evidence="1">
    <location>
        <begin position="1"/>
        <end position="13"/>
    </location>
</feature>
<comment type="caution">
    <text evidence="3">The sequence shown here is derived from an EMBL/GenBank/DDBJ whole genome shotgun (WGS) entry which is preliminary data.</text>
</comment>
<dbReference type="EMBL" id="RQZC01000001">
    <property type="protein sequence ID" value="RRD30893.1"/>
    <property type="molecule type" value="Genomic_DNA"/>
</dbReference>
<sequence length="155" mass="15842">MPQNQPPAPPPAPSARAGSSSPQPSLGELVVRIGDNIVALVRGELRLAKARGMRMAKTMGLGAGLLGAAAVLALYAFGLVLASIVQALSLALPAWAASLIVALVLLIICAILAYLGRRRLLAAKDDVPDPKAGLTQSVEAFKGAVSTGLERGESQ</sequence>
<dbReference type="Pfam" id="PF07332">
    <property type="entry name" value="Phage_holin_3_6"/>
    <property type="match status" value="1"/>
</dbReference>
<feature type="transmembrane region" description="Helical" evidence="2">
    <location>
        <begin position="94"/>
        <end position="115"/>
    </location>
</feature>
<keyword evidence="4" id="KW-1185">Reference proteome</keyword>
<feature type="transmembrane region" description="Helical" evidence="2">
    <location>
        <begin position="61"/>
        <end position="88"/>
    </location>
</feature>
<keyword evidence="2" id="KW-0472">Membrane</keyword>
<gene>
    <name evidence="3" type="ORF">EII10_02055</name>
</gene>
<keyword evidence="2" id="KW-0812">Transmembrane</keyword>
<accession>A0A3P1VEM1</accession>
<organism evidence="3 4">
    <name type="scientific">Actinomyces bowdenii</name>
    <dbReference type="NCBI Taxonomy" id="131109"/>
    <lineage>
        <taxon>Bacteria</taxon>
        <taxon>Bacillati</taxon>
        <taxon>Actinomycetota</taxon>
        <taxon>Actinomycetes</taxon>
        <taxon>Actinomycetales</taxon>
        <taxon>Actinomycetaceae</taxon>
        <taxon>Actinomyces</taxon>
    </lineage>
</organism>
<feature type="region of interest" description="Disordered" evidence="1">
    <location>
        <begin position="1"/>
        <end position="23"/>
    </location>
</feature>
<keyword evidence="2" id="KW-1133">Transmembrane helix</keyword>
<evidence type="ECO:0000256" key="2">
    <source>
        <dbReference type="SAM" id="Phobius"/>
    </source>
</evidence>
<evidence type="ECO:0000313" key="4">
    <source>
        <dbReference type="Proteomes" id="UP000271272"/>
    </source>
</evidence>
<reference evidence="3 4" key="1">
    <citation type="submission" date="2018-11" db="EMBL/GenBank/DDBJ databases">
        <title>Genomes From Bacteria Associated with the Canine Oral Cavity: a Test Case for Automated Genome-Based Taxonomic Assignment.</title>
        <authorList>
            <person name="Coil D.A."/>
            <person name="Jospin G."/>
            <person name="Darling A.E."/>
            <person name="Wallis C."/>
            <person name="Davis I.J."/>
            <person name="Harris S."/>
            <person name="Eisen J.A."/>
            <person name="Holcombe L.J."/>
            <person name="O'Flynn C."/>
        </authorList>
    </citation>
    <scope>NUCLEOTIDE SEQUENCE [LARGE SCALE GENOMIC DNA]</scope>
    <source>
        <strain evidence="3 4">OH5050</strain>
    </source>
</reference>
<feature type="compositionally biased region" description="Low complexity" evidence="1">
    <location>
        <begin position="14"/>
        <end position="23"/>
    </location>
</feature>
<dbReference type="RefSeq" id="WP_124932805.1">
    <property type="nucleotide sequence ID" value="NZ_JAGFOU010000020.1"/>
</dbReference>
<evidence type="ECO:0000313" key="3">
    <source>
        <dbReference type="EMBL" id="RRD30893.1"/>
    </source>
</evidence>
<dbReference type="Proteomes" id="UP000271272">
    <property type="component" value="Unassembled WGS sequence"/>
</dbReference>
<name>A0A3P1VEM1_9ACTO</name>
<protein>
    <submittedName>
        <fullName evidence="3">Phage holin family protein</fullName>
    </submittedName>
</protein>
<proteinExistence type="predicted"/>